<gene>
    <name evidence="1" type="ORF">MEG1DRAFT_00145</name>
</gene>
<organism evidence="1 2">
    <name type="scientific">Photorhabdus temperata subsp. temperata Meg1</name>
    <dbReference type="NCBI Taxonomy" id="1393735"/>
    <lineage>
        <taxon>Bacteria</taxon>
        <taxon>Pseudomonadati</taxon>
        <taxon>Pseudomonadota</taxon>
        <taxon>Gammaproteobacteria</taxon>
        <taxon>Enterobacterales</taxon>
        <taxon>Morganellaceae</taxon>
        <taxon>Photorhabdus</taxon>
    </lineage>
</organism>
<dbReference type="Proteomes" id="UP000028002">
    <property type="component" value="Unassembled WGS sequence"/>
</dbReference>
<evidence type="ECO:0000313" key="1">
    <source>
        <dbReference type="EMBL" id="KER05249.1"/>
    </source>
</evidence>
<protein>
    <submittedName>
        <fullName evidence="1">Uncharacterized protein</fullName>
    </submittedName>
</protein>
<evidence type="ECO:0000313" key="2">
    <source>
        <dbReference type="Proteomes" id="UP000028002"/>
    </source>
</evidence>
<dbReference type="PATRIC" id="fig|1393735.3.peg.151"/>
<accession>A0A081S2U6</accession>
<comment type="caution">
    <text evidence="1">The sequence shown here is derived from an EMBL/GenBank/DDBJ whole genome shotgun (WGS) entry which is preliminary data.</text>
</comment>
<dbReference type="EMBL" id="JGVH01000001">
    <property type="protein sequence ID" value="KER05249.1"/>
    <property type="molecule type" value="Genomic_DNA"/>
</dbReference>
<sequence length="80" mass="9283">MKDALRSGDLFVPQSKQHVSFWELMLDQHHWQATREAAYVELQQPTQENVKTALILEFHQIAGEAEKRFELDSFAEIRGG</sequence>
<proteinExistence type="predicted"/>
<reference evidence="1 2" key="1">
    <citation type="submission" date="2014-03" db="EMBL/GenBank/DDBJ databases">
        <title>Draft Genome of Photorhabdus temperata Meg1.</title>
        <authorList>
            <person name="Hurst S.G.IV."/>
            <person name="Morris K."/>
            <person name="Thomas K."/>
            <person name="Tisa L.S."/>
        </authorList>
    </citation>
    <scope>NUCLEOTIDE SEQUENCE [LARGE SCALE GENOMIC DNA]</scope>
    <source>
        <strain evidence="1 2">Meg1</strain>
    </source>
</reference>
<name>A0A081S2U6_PHOTE</name>
<dbReference type="AlphaFoldDB" id="A0A081S2U6"/>